<dbReference type="GO" id="GO:0006406">
    <property type="term" value="P:mRNA export from nucleus"/>
    <property type="evidence" value="ECO:0007669"/>
    <property type="project" value="InterPro"/>
</dbReference>
<dbReference type="EMBL" id="WIUZ02000011">
    <property type="protein sequence ID" value="KAF9782628.1"/>
    <property type="molecule type" value="Genomic_DNA"/>
</dbReference>
<accession>A0A9P6L508</accession>
<reference evidence="10" key="2">
    <citation type="submission" date="2020-11" db="EMBL/GenBank/DDBJ databases">
        <authorList>
            <consortium name="DOE Joint Genome Institute"/>
            <person name="Kuo A."/>
            <person name="Miyauchi S."/>
            <person name="Kiss E."/>
            <person name="Drula E."/>
            <person name="Kohler A."/>
            <person name="Sanchez-Garcia M."/>
            <person name="Andreopoulos B."/>
            <person name="Barry K.W."/>
            <person name="Bonito G."/>
            <person name="Buee M."/>
            <person name="Carver A."/>
            <person name="Chen C."/>
            <person name="Cichocki N."/>
            <person name="Clum A."/>
            <person name="Culley D."/>
            <person name="Crous P.W."/>
            <person name="Fauchery L."/>
            <person name="Girlanda M."/>
            <person name="Hayes R."/>
            <person name="Keri Z."/>
            <person name="Labutti K."/>
            <person name="Lipzen A."/>
            <person name="Lombard V."/>
            <person name="Magnuson J."/>
            <person name="Maillard F."/>
            <person name="Morin E."/>
            <person name="Murat C."/>
            <person name="Nolan M."/>
            <person name="Ohm R."/>
            <person name="Pangilinan J."/>
            <person name="Pereira M."/>
            <person name="Perotto S."/>
            <person name="Peter M."/>
            <person name="Riley R."/>
            <person name="Sitrit Y."/>
            <person name="Stielow B."/>
            <person name="Szollosi G."/>
            <person name="Zifcakova L."/>
            <person name="Stursova M."/>
            <person name="Spatafora J.W."/>
            <person name="Tedersoo L."/>
            <person name="Vaario L.-M."/>
            <person name="Yamada A."/>
            <person name="Yan M."/>
            <person name="Wang P."/>
            <person name="Xu J."/>
            <person name="Bruns T."/>
            <person name="Baldrian P."/>
            <person name="Vilgalys R."/>
            <person name="Henrissat B."/>
            <person name="Grigoriev I.V."/>
            <person name="Hibbett D."/>
            <person name="Nagy L.G."/>
            <person name="Martin F.M."/>
        </authorList>
    </citation>
    <scope>NUCLEOTIDE SEQUENCE</scope>
    <source>
        <strain evidence="10">UH-Tt-Lm1</strain>
    </source>
</reference>
<organism evidence="10 11">
    <name type="scientific">Thelephora terrestris</name>
    <dbReference type="NCBI Taxonomy" id="56493"/>
    <lineage>
        <taxon>Eukaryota</taxon>
        <taxon>Fungi</taxon>
        <taxon>Dikarya</taxon>
        <taxon>Basidiomycota</taxon>
        <taxon>Agaricomycotina</taxon>
        <taxon>Agaricomycetes</taxon>
        <taxon>Thelephorales</taxon>
        <taxon>Thelephoraceae</taxon>
        <taxon>Thelephora</taxon>
    </lineage>
</organism>
<feature type="compositionally biased region" description="Basic and acidic residues" evidence="6">
    <location>
        <begin position="1644"/>
        <end position="1770"/>
    </location>
</feature>
<protein>
    <recommendedName>
        <fullName evidence="3">THO complex subunit 2</fullName>
    </recommendedName>
</protein>
<dbReference type="InterPro" id="IPR021418">
    <property type="entry name" value="THO_THOC2_C"/>
</dbReference>
<comment type="similarity">
    <text evidence="2">Belongs to the THOC2 family.</text>
</comment>
<feature type="compositionally biased region" description="Low complexity" evidence="6">
    <location>
        <begin position="1426"/>
        <end position="1442"/>
    </location>
</feature>
<feature type="compositionally biased region" description="Basic and acidic residues" evidence="6">
    <location>
        <begin position="1849"/>
        <end position="1876"/>
    </location>
</feature>
<dbReference type="GO" id="GO:0006397">
    <property type="term" value="P:mRNA processing"/>
    <property type="evidence" value="ECO:0007669"/>
    <property type="project" value="InterPro"/>
</dbReference>
<feature type="compositionally biased region" description="Polar residues" evidence="6">
    <location>
        <begin position="1488"/>
        <end position="1502"/>
    </location>
</feature>
<feature type="compositionally biased region" description="Basic and acidic residues" evidence="6">
    <location>
        <begin position="1527"/>
        <end position="1540"/>
    </location>
</feature>
<evidence type="ECO:0000256" key="5">
    <source>
        <dbReference type="SAM" id="Coils"/>
    </source>
</evidence>
<sequence length="2059" mass="229578">MMDIVKLVREHVSGWNNGGEASCRQLFLKLHSASPNGQGSDDLYTAYNTLLTATLSSWSKHKYFTPPAFVTFVQSVLSGLPSTSSPTTEPSSLTWLGGSLVDMIWSIDIELDELVVEAKSSEGASGNEQQRNGERDKQAVADLVKKLLAAGILQPGLCRERLDTGLVYAAGLSFDKSYWDKREVRTRTSLFYKQNKVNLLREQTEGYSKLVTEITSSVGPPHSSATGLPVEPTDMIHERASSVWGRVVSLIGHFDLDPNRALDVFLDIFATHLATHYTFFLALLSLSPWAPTLLSEAPPQSSGSTRFDDVLANAEVLSDSAPSDLNKPNEVLAQVLGFKFAHYNHPETTDNTPMNLYFLAALLVREGYLSLEALFPHLAPDDEGMKQAHKDYLAKVESRIVGAKISQLAMAAPLESVNSTSKPKPSTPSTPKPAEVKEKSNQKLGVVSALLSIGAIRPAISLITMYPWMVDANPQLADLVIRIMKHSIASLYESTLITKERPTGFLQPKARYGAAGLQPAPARKPHLTFWAPTPPSTSVWDFVFFFPKWTERVPVCTQLSDLVDFVEPFMRFITVHISRDPLFVTKFLRLGRHHLATTVPMDPETKKPVGLPDPENPIRQFWLKVLRLHMLPALCLIRGNAVCTVEVWNMIRQYDTTIRWRLYGEWKKNTYKLHPELRVRAVQVDREAKGILRRLSHNTIDSLAGPVAKLAHSNPCIFFGNAVNQIMAYDNLAGVVIQVLKYSTNMSFDVLVFMILDALANPDKERVKDDGVNTTDWLQSLASFTGMLFRRYSADLTPVIKYIVHQLYNGQTTEIVVLRELIWKMAGIEPLPSLSDAQISAMAGGPTLRIEAVASNTRGARLDPSEVTLRGPQRLGKTLLDSSLALPLLIQVAQQRQSCVFTAQDTHLKSLASLYDATHGVLLQYLELLTSPDVISAEDYNSKILPSLADLGELYGISAPICMQIIRPKLNETLLNAALAKAEQERAACEEEERRLKAKLTAKREPTANPSRVASPTVSGTTTEQSAKDATPAAEESHDVAMEAVESSTPKPEEPQWLPQLAALFDDVKKIAPPGAIEAIGPAFYLTFWQLSTYDLSPPGARYDEEQAALRTLSRQEDSKYSAAERSSDRSVRATAAAHRQKRDRYSSYVHKLAQEYKNQATARAFTIKRLQQEKNHWFAGNTKAAALIYALIEHCFQPRCVLSPMDADFCVQFVRVMHLQGTPGFWTLTCYDRLLGDHVKNIVFSCSEYEARNYGRFLLGLLTDLLKWHQDEQQYLQDNRVKSAGKAAYLPGLQLRWTNKPTVAVSDLAKWSEVQQFNRKCHRKLTKALIDCIETGEFMHVYNAVIVLKEVLPVFPVAAASGTAGYSLVTVLDRLLEKEERGDLKILARAYHASLKKRESIWALPTDHKSGNVTRVDSPARTSTPAGTGSASANPPSAPRSHVSGANNGIVAPVQPKASQPSTKSTLESVPRPDYIKRVGRDKMDTSPDNPEVNKSGTPQPTREPPTGPAKQAPTQPRRSSPVHAVDARRDLAHMKDQSRPTSPSGINHSSSRDRGLDERRESPQNTMLPPTIPSQKPSAHELRETAKMSMGSRPPDKSDMDKLSSQYDQNGHLLRRRSTSPSRPGTRNPSLDSRGSAGHSRSAGEEERRDSRPGPSRRESARSDRGARDRPSGRESDREDRDRERDRDRHGDRDRRERDRNERDKDREREREREKDRERERERERDRDRNGGRDSRDRHRRDERDRKERPAARESAREQRDSGWESVRESTAVTTAAPAEPPTRPSDTPSRHRSNTKGEDGLGKRRRPADDDPDRASKRSSRKDGSHHEERSRRGGGGNGVGADGLTNERPREPERRRRSEKEPEERPPEKKIPEGPAAITKPLPPTTPSGPRAGREKPGPPPSQPRDSPRDQAREQVREREPTREREPAREQSREQPREQAREPPREQAPTSPPTAAPSLRSRIGERSTPNPSDGPGTPGEDRDGARKRTIADRDKETGEKPPPNADPESTAAPPKRVKIVRTRYRDNGDGGRSGAGAFAKKMLPLAEKPRAERRD</sequence>
<evidence type="ECO:0000256" key="6">
    <source>
        <dbReference type="SAM" id="MobiDB-lite"/>
    </source>
</evidence>
<feature type="compositionally biased region" description="Basic and acidic residues" evidence="6">
    <location>
        <begin position="1983"/>
        <end position="2003"/>
    </location>
</feature>
<feature type="domain" description="THO complex subunit 2 N-terminal" evidence="9">
    <location>
        <begin position="134"/>
        <end position="702"/>
    </location>
</feature>
<feature type="domain" description="THO complex subunitTHOC2 C-terminal" evidence="7">
    <location>
        <begin position="1078"/>
        <end position="1396"/>
    </location>
</feature>
<feature type="compositionally biased region" description="Polar residues" evidence="6">
    <location>
        <begin position="1458"/>
        <end position="1469"/>
    </location>
</feature>
<feature type="compositionally biased region" description="Polar residues" evidence="6">
    <location>
        <begin position="1565"/>
        <end position="1579"/>
    </location>
</feature>
<dbReference type="GO" id="GO:0003729">
    <property type="term" value="F:mRNA binding"/>
    <property type="evidence" value="ECO:0007669"/>
    <property type="project" value="TreeGrafter"/>
</dbReference>
<dbReference type="InterPro" id="IPR021726">
    <property type="entry name" value="THO_THOC2_N"/>
</dbReference>
<keyword evidence="5" id="KW-0175">Coiled coil</keyword>
<dbReference type="OrthoDB" id="29024at2759"/>
<feature type="compositionally biased region" description="Basic and acidic residues" evidence="6">
    <location>
        <begin position="1475"/>
        <end position="1487"/>
    </location>
</feature>
<dbReference type="Proteomes" id="UP000736335">
    <property type="component" value="Unassembled WGS sequence"/>
</dbReference>
<evidence type="ECO:0000259" key="9">
    <source>
        <dbReference type="Pfam" id="PF16134"/>
    </source>
</evidence>
<dbReference type="PANTHER" id="PTHR21597:SF0">
    <property type="entry name" value="THO COMPLEX SUBUNIT 2"/>
    <property type="match status" value="1"/>
</dbReference>
<feature type="compositionally biased region" description="Polar residues" evidence="6">
    <location>
        <begin position="1541"/>
        <end position="1551"/>
    </location>
</feature>
<feature type="compositionally biased region" description="Basic and acidic residues" evidence="6">
    <location>
        <begin position="1910"/>
        <end position="1949"/>
    </location>
</feature>
<proteinExistence type="inferred from homology"/>
<feature type="compositionally biased region" description="Polar residues" evidence="6">
    <location>
        <begin position="1008"/>
        <end position="1025"/>
    </location>
</feature>
<dbReference type="InterPro" id="IPR040007">
    <property type="entry name" value="Tho2"/>
</dbReference>
<comment type="subcellular location">
    <subcellularLocation>
        <location evidence="1">Nucleus</location>
    </subcellularLocation>
</comment>
<evidence type="ECO:0000313" key="10">
    <source>
        <dbReference type="EMBL" id="KAF9782628.1"/>
    </source>
</evidence>
<comment type="caution">
    <text evidence="10">The sequence shown here is derived from an EMBL/GenBank/DDBJ whole genome shotgun (WGS) entry which is preliminary data.</text>
</comment>
<feature type="coiled-coil region" evidence="5">
    <location>
        <begin position="972"/>
        <end position="999"/>
    </location>
</feature>
<dbReference type="Pfam" id="PF16134">
    <property type="entry name" value="THOC2_N"/>
    <property type="match status" value="1"/>
</dbReference>
<feature type="domain" description="THO complex subunitTHOC2 N-terminal" evidence="8">
    <location>
        <begin position="707"/>
        <end position="782"/>
    </location>
</feature>
<dbReference type="Pfam" id="PF11732">
    <property type="entry name" value="Thoc2"/>
    <property type="match status" value="1"/>
</dbReference>
<name>A0A9P6L508_9AGAM</name>
<dbReference type="PANTHER" id="PTHR21597">
    <property type="entry name" value="THO2 PROTEIN"/>
    <property type="match status" value="1"/>
</dbReference>
<dbReference type="InterPro" id="IPR032302">
    <property type="entry name" value="THOC2_N"/>
</dbReference>
<dbReference type="GO" id="GO:0000445">
    <property type="term" value="C:THO complex part of transcription export complex"/>
    <property type="evidence" value="ECO:0007669"/>
    <property type="project" value="TreeGrafter"/>
</dbReference>
<evidence type="ECO:0000256" key="1">
    <source>
        <dbReference type="ARBA" id="ARBA00004123"/>
    </source>
</evidence>
<keyword evidence="11" id="KW-1185">Reference proteome</keyword>
<feature type="compositionally biased region" description="Low complexity" evidence="6">
    <location>
        <begin position="1621"/>
        <end position="1643"/>
    </location>
</feature>
<dbReference type="Pfam" id="PF11262">
    <property type="entry name" value="Tho2"/>
    <property type="match status" value="1"/>
</dbReference>
<evidence type="ECO:0000259" key="7">
    <source>
        <dbReference type="Pfam" id="PF11262"/>
    </source>
</evidence>
<feature type="compositionally biased region" description="Polar residues" evidence="6">
    <location>
        <begin position="1412"/>
        <end position="1425"/>
    </location>
</feature>
<gene>
    <name evidence="10" type="ORF">BJ322DRAFT_1071990</name>
</gene>
<feature type="region of interest" description="Disordered" evidence="6">
    <location>
        <begin position="1114"/>
        <end position="1143"/>
    </location>
</feature>
<keyword evidence="4" id="KW-0539">Nucleus</keyword>
<feature type="compositionally biased region" description="Basic and acidic residues" evidence="6">
    <location>
        <begin position="1798"/>
        <end position="1835"/>
    </location>
</feature>
<evidence type="ECO:0000256" key="2">
    <source>
        <dbReference type="ARBA" id="ARBA00007857"/>
    </source>
</evidence>
<evidence type="ECO:0000256" key="3">
    <source>
        <dbReference type="ARBA" id="ARBA00019596"/>
    </source>
</evidence>
<feature type="region of interest" description="Disordered" evidence="6">
    <location>
        <begin position="1407"/>
        <end position="2059"/>
    </location>
</feature>
<evidence type="ECO:0000313" key="11">
    <source>
        <dbReference type="Proteomes" id="UP000736335"/>
    </source>
</evidence>
<evidence type="ECO:0000259" key="8">
    <source>
        <dbReference type="Pfam" id="PF11732"/>
    </source>
</evidence>
<feature type="compositionally biased region" description="Basic and acidic residues" evidence="6">
    <location>
        <begin position="1552"/>
        <end position="1564"/>
    </location>
</feature>
<feature type="region of interest" description="Disordered" evidence="6">
    <location>
        <begin position="416"/>
        <end position="439"/>
    </location>
</feature>
<reference evidence="10" key="1">
    <citation type="journal article" date="2020" name="Nat. Commun.">
        <title>Large-scale genome sequencing of mycorrhizal fungi provides insights into the early evolution of symbiotic traits.</title>
        <authorList>
            <person name="Miyauchi S."/>
            <person name="Kiss E."/>
            <person name="Kuo A."/>
            <person name="Drula E."/>
            <person name="Kohler A."/>
            <person name="Sanchez-Garcia M."/>
            <person name="Morin E."/>
            <person name="Andreopoulos B."/>
            <person name="Barry K.W."/>
            <person name="Bonito G."/>
            <person name="Buee M."/>
            <person name="Carver A."/>
            <person name="Chen C."/>
            <person name="Cichocki N."/>
            <person name="Clum A."/>
            <person name="Culley D."/>
            <person name="Crous P.W."/>
            <person name="Fauchery L."/>
            <person name="Girlanda M."/>
            <person name="Hayes R.D."/>
            <person name="Keri Z."/>
            <person name="LaButti K."/>
            <person name="Lipzen A."/>
            <person name="Lombard V."/>
            <person name="Magnuson J."/>
            <person name="Maillard F."/>
            <person name="Murat C."/>
            <person name="Nolan M."/>
            <person name="Ohm R.A."/>
            <person name="Pangilinan J."/>
            <person name="Pereira M.F."/>
            <person name="Perotto S."/>
            <person name="Peter M."/>
            <person name="Pfister S."/>
            <person name="Riley R."/>
            <person name="Sitrit Y."/>
            <person name="Stielow J.B."/>
            <person name="Szollosi G."/>
            <person name="Zifcakova L."/>
            <person name="Stursova M."/>
            <person name="Spatafora J.W."/>
            <person name="Tedersoo L."/>
            <person name="Vaario L.M."/>
            <person name="Yamada A."/>
            <person name="Yan M."/>
            <person name="Wang P."/>
            <person name="Xu J."/>
            <person name="Bruns T."/>
            <person name="Baldrian P."/>
            <person name="Vilgalys R."/>
            <person name="Dunand C."/>
            <person name="Henrissat B."/>
            <person name="Grigoriev I.V."/>
            <person name="Hibbett D."/>
            <person name="Nagy L.G."/>
            <person name="Martin F.M."/>
        </authorList>
    </citation>
    <scope>NUCLEOTIDE SEQUENCE</scope>
    <source>
        <strain evidence="10">UH-Tt-Lm1</strain>
    </source>
</reference>
<evidence type="ECO:0000256" key="4">
    <source>
        <dbReference type="ARBA" id="ARBA00023242"/>
    </source>
</evidence>
<feature type="region of interest" description="Disordered" evidence="6">
    <location>
        <begin position="999"/>
        <end position="1056"/>
    </location>
</feature>